<keyword evidence="4" id="KW-0479">Metal-binding</keyword>
<keyword evidence="6" id="KW-0326">Glycosidase</keyword>
<dbReference type="EC" id="3.2.1.24" evidence="3"/>
<evidence type="ECO:0000256" key="4">
    <source>
        <dbReference type="ARBA" id="ARBA00022723"/>
    </source>
</evidence>
<dbReference type="Pfam" id="PF09261">
    <property type="entry name" value="Alpha-mann_mid"/>
    <property type="match status" value="1"/>
</dbReference>
<dbReference type="InterPro" id="IPR041147">
    <property type="entry name" value="GH38_C"/>
</dbReference>
<dbReference type="Pfam" id="PF17677">
    <property type="entry name" value="Glyco_hydro38C2"/>
    <property type="match status" value="1"/>
</dbReference>
<accession>A0ABR2KHR0</accession>
<evidence type="ECO:0000313" key="9">
    <source>
        <dbReference type="Proteomes" id="UP001470230"/>
    </source>
</evidence>
<gene>
    <name evidence="8" type="ORF">M9Y10_034315</name>
</gene>
<dbReference type="PANTHER" id="PTHR46017">
    <property type="entry name" value="ALPHA-MANNOSIDASE 2C1"/>
    <property type="match status" value="1"/>
</dbReference>
<dbReference type="SUPFAM" id="SSF74650">
    <property type="entry name" value="Galactose mutarotase-like"/>
    <property type="match status" value="1"/>
</dbReference>
<evidence type="ECO:0000256" key="1">
    <source>
        <dbReference type="ARBA" id="ARBA00000365"/>
    </source>
</evidence>
<evidence type="ECO:0000256" key="2">
    <source>
        <dbReference type="ARBA" id="ARBA00009792"/>
    </source>
</evidence>
<name>A0ABR2KHR0_9EUKA</name>
<dbReference type="SUPFAM" id="SSF88688">
    <property type="entry name" value="Families 57/38 glycoside transferase middle domain"/>
    <property type="match status" value="1"/>
</dbReference>
<sequence length="1136" mass="131633">MSFNQGNKIEQYIKIIDMYRIVSFHPIENAKVCRRAKLLFKPPSIEIPDTEWEEFDSTKPFDFGTTKDDWFAFQGDLTLTQEKIKFPEFLPKITFSINKNYLVRAWDDDSPSGPEGRCWLDINPLTSLDSFHDGTFFSQNLMNDKITSHHFEAIIFTAHCSSHHKLTKFGITMFHRDTEILYRVLKVLMNLIEELESQKDSNLKTAKSDKFKIIDAVEKALCLLDIRDSSYPIKLNSIRVHDTSKQSFYLSVKNCLNSLFLNLERNFPTKIEKNFSVNVIGYSHLDSCWLWPFSLSKSKITNTMTNTINLLNFPSNFFSKSEANQELCFKQLSKESDWKFLVTAPQHLEWIKENDSDLYNRIIHEKNRIFIDGAMWVESDTTLSSGETLVRQFMMVNSEGNVLFLPDCFGFSASLPQLMKLAGVIGFVSSKITWSEYTKFPYSTFKWRGIDGTDIVTHFISNPNDAKPGTTKYVGTNTAHEIIRTFQDYKQKEILPNSPLCMMGRGDGGGGVDEEMIWNIRILSMLSDSFSIESLPKINFPDLTQLFQSIEKKENELNIWDDELYLERHQGTLTSQEEVKRICKQYESHLHSIEWLIVVLESITNDFKFNIHDFTELSLDDFWKQSLLFHFHDAVTGTSTNQANFELLTIGLSSISVLEKIESILLNFLNDIVQKKSTLTDHVIYFNSLSHDREIGNKLVVPSGGWKIIDSKQNPVLFEKVETDFYERINLDDSFKIHHFTVNEMNLNGNSESNSETLFDSTNFTVTTESLVIKFNSKTGGILSVKDRKKNREFLNDEGNKFLFYEDRSVAYPAWDIQLYHKEMQLDRPKIISFTFGEKNSVVAEYLIDELSQSKIIQKIEFKNSQMTFSTRVNWKDHDKLLKVSFPTKIRSRSARFGIQFGHIERPTHQNTIRDMAKYEVFGRWADLSDSTGGVTICADIKSGYDVHEGEMMLSLLKAPLQTDKWCDYGWRKFTYKVDFHAEMFDAVRATNMSDELNYPLIYCQEKVPTNMKYKLKDYLATSDLSLLEGKFVEIKDEFNNNDHQCVKCGVILETLKPSNDGNGFVARFYETKGGMRKVNISFPLLQEKKWKVNFVDFHENILSYNQIIILNNSKCLEFSIYFKPFQIISIKITSS</sequence>
<evidence type="ECO:0000259" key="7">
    <source>
        <dbReference type="SMART" id="SM00872"/>
    </source>
</evidence>
<evidence type="ECO:0000256" key="3">
    <source>
        <dbReference type="ARBA" id="ARBA00012752"/>
    </source>
</evidence>
<protein>
    <recommendedName>
        <fullName evidence="3">alpha-mannosidase</fullName>
        <ecNumber evidence="3">3.2.1.24</ecNumber>
    </recommendedName>
</protein>
<dbReference type="PANTHER" id="PTHR46017:SF1">
    <property type="entry name" value="ALPHA-MANNOSIDASE 2C1"/>
    <property type="match status" value="1"/>
</dbReference>
<dbReference type="InterPro" id="IPR015341">
    <property type="entry name" value="Glyco_hydro_38_cen"/>
</dbReference>
<dbReference type="InterPro" id="IPR011330">
    <property type="entry name" value="Glyco_hydro/deAcase_b/a-brl"/>
</dbReference>
<dbReference type="InterPro" id="IPR011013">
    <property type="entry name" value="Gal_mutarotase_sf_dom"/>
</dbReference>
<dbReference type="Gene3D" id="3.20.110.10">
    <property type="entry name" value="Glycoside hydrolase 38, N terminal domain"/>
    <property type="match status" value="1"/>
</dbReference>
<dbReference type="InterPro" id="IPR037094">
    <property type="entry name" value="Glyco_hydro_38_cen_sf"/>
</dbReference>
<keyword evidence="5" id="KW-0378">Hydrolase</keyword>
<dbReference type="InterPro" id="IPR027291">
    <property type="entry name" value="Glyco_hydro_38_N_sf"/>
</dbReference>
<dbReference type="Proteomes" id="UP001470230">
    <property type="component" value="Unassembled WGS sequence"/>
</dbReference>
<dbReference type="Pfam" id="PF07748">
    <property type="entry name" value="Glyco_hydro_38C"/>
    <property type="match status" value="1"/>
</dbReference>
<keyword evidence="9" id="KW-1185">Reference proteome</keyword>
<proteinExistence type="inferred from homology"/>
<organism evidence="8 9">
    <name type="scientific">Tritrichomonas musculus</name>
    <dbReference type="NCBI Taxonomy" id="1915356"/>
    <lineage>
        <taxon>Eukaryota</taxon>
        <taxon>Metamonada</taxon>
        <taxon>Parabasalia</taxon>
        <taxon>Tritrichomonadida</taxon>
        <taxon>Tritrichomonadidae</taxon>
        <taxon>Tritrichomonas</taxon>
    </lineage>
</organism>
<dbReference type="InterPro" id="IPR000602">
    <property type="entry name" value="Glyco_hydro_38_N"/>
</dbReference>
<dbReference type="EMBL" id="JAPFFF010000005">
    <property type="protein sequence ID" value="KAK8889565.1"/>
    <property type="molecule type" value="Genomic_DNA"/>
</dbReference>
<comment type="catalytic activity">
    <reaction evidence="1">
        <text>Hydrolysis of terminal, non-reducing alpha-D-mannose residues in alpha-D-mannosides.</text>
        <dbReference type="EC" id="3.2.1.24"/>
    </reaction>
</comment>
<dbReference type="InterPro" id="IPR011682">
    <property type="entry name" value="Glyco_hydro_38_C"/>
</dbReference>
<feature type="domain" description="Glycoside hydrolase family 38 central" evidence="7">
    <location>
        <begin position="567"/>
        <end position="651"/>
    </location>
</feature>
<dbReference type="Gene3D" id="1.20.1270.50">
    <property type="entry name" value="Glycoside hydrolase family 38, central domain"/>
    <property type="match status" value="1"/>
</dbReference>
<reference evidence="8 9" key="1">
    <citation type="submission" date="2024-04" db="EMBL/GenBank/DDBJ databases">
        <title>Tritrichomonas musculus Genome.</title>
        <authorList>
            <person name="Alves-Ferreira E."/>
            <person name="Grigg M."/>
            <person name="Lorenzi H."/>
            <person name="Galac M."/>
        </authorList>
    </citation>
    <scope>NUCLEOTIDE SEQUENCE [LARGE SCALE GENOMIC DNA]</scope>
    <source>
        <strain evidence="8 9">EAF2021</strain>
    </source>
</reference>
<evidence type="ECO:0000256" key="6">
    <source>
        <dbReference type="ARBA" id="ARBA00023295"/>
    </source>
</evidence>
<evidence type="ECO:0000313" key="8">
    <source>
        <dbReference type="EMBL" id="KAK8889565.1"/>
    </source>
</evidence>
<dbReference type="Gene3D" id="2.70.98.30">
    <property type="entry name" value="Golgi alpha-mannosidase II, domain 4"/>
    <property type="match status" value="1"/>
</dbReference>
<comment type="caution">
    <text evidence="8">The sequence shown here is derived from an EMBL/GenBank/DDBJ whole genome shotgun (WGS) entry which is preliminary data.</text>
</comment>
<dbReference type="SUPFAM" id="SSF88713">
    <property type="entry name" value="Glycoside hydrolase/deacetylase"/>
    <property type="match status" value="1"/>
</dbReference>
<evidence type="ECO:0000256" key="5">
    <source>
        <dbReference type="ARBA" id="ARBA00022801"/>
    </source>
</evidence>
<dbReference type="Pfam" id="PF01074">
    <property type="entry name" value="Glyco_hydro_38N"/>
    <property type="match status" value="1"/>
</dbReference>
<dbReference type="InterPro" id="IPR028995">
    <property type="entry name" value="Glyco_hydro_57/38_cen_sf"/>
</dbReference>
<comment type="similarity">
    <text evidence="2">Belongs to the glycosyl hydrolase 38 family.</text>
</comment>
<dbReference type="SMART" id="SM00872">
    <property type="entry name" value="Alpha-mann_mid"/>
    <property type="match status" value="1"/>
</dbReference>